<sequence>MQDPHDAQQINDHRKRRKARATQEQHDLQIIAAMPEGNRVLQRLITLTGRDAASFVPNDALATAYREGQRSIGISLTSWLNDALKKI</sequence>
<gene>
    <name evidence="3" type="ORF">AA15669_1578</name>
</gene>
<reference evidence="3" key="1">
    <citation type="submission" date="2013-04" db="EMBL/GenBank/DDBJ databases">
        <title>The genome sequencing project of 58 acetic acid bacteria.</title>
        <authorList>
            <person name="Okamoto-Kainuma A."/>
            <person name="Ishikawa M."/>
            <person name="Umino S."/>
            <person name="Koizumi Y."/>
            <person name="Shiwa Y."/>
            <person name="Yoshikawa H."/>
            <person name="Matsutani M."/>
            <person name="Matsushita K."/>
        </authorList>
    </citation>
    <scope>NUCLEOTIDE SEQUENCE</scope>
    <source>
        <strain evidence="3">DSM 15669</strain>
    </source>
</reference>
<dbReference type="RefSeq" id="WP_018979392.1">
    <property type="nucleotide sequence ID" value="NZ_BAQD01000043.1"/>
</dbReference>
<dbReference type="EMBL" id="BAQD01000043">
    <property type="protein sequence ID" value="GBQ07885.1"/>
    <property type="molecule type" value="Genomic_DNA"/>
</dbReference>
<dbReference type="InterPro" id="IPR057447">
    <property type="entry name" value="Bbp19-like_phage"/>
</dbReference>
<evidence type="ECO:0000259" key="2">
    <source>
        <dbReference type="Pfam" id="PF25181"/>
    </source>
</evidence>
<evidence type="ECO:0000313" key="3">
    <source>
        <dbReference type="EMBL" id="GBQ07885.1"/>
    </source>
</evidence>
<organism evidence="3 4">
    <name type="scientific">Saccharibacter floricola DSM 15669</name>
    <dbReference type="NCBI Taxonomy" id="1123227"/>
    <lineage>
        <taxon>Bacteria</taxon>
        <taxon>Pseudomonadati</taxon>
        <taxon>Pseudomonadota</taxon>
        <taxon>Alphaproteobacteria</taxon>
        <taxon>Acetobacterales</taxon>
        <taxon>Acetobacteraceae</taxon>
        <taxon>Saccharibacter</taxon>
    </lineage>
</organism>
<accession>A0ABQ0P053</accession>
<comment type="caution">
    <text evidence="3">The sequence shown here is derived from an EMBL/GenBank/DDBJ whole genome shotgun (WGS) entry which is preliminary data.</text>
</comment>
<dbReference type="Pfam" id="PF25181">
    <property type="entry name" value="Phage_Bbp19"/>
    <property type="match status" value="1"/>
</dbReference>
<keyword evidence="4" id="KW-1185">Reference proteome</keyword>
<proteinExistence type="predicted"/>
<name>A0ABQ0P053_9PROT</name>
<feature type="domain" description="Bbp19-like phage" evidence="2">
    <location>
        <begin position="34"/>
        <end position="77"/>
    </location>
</feature>
<evidence type="ECO:0000256" key="1">
    <source>
        <dbReference type="SAM" id="MobiDB-lite"/>
    </source>
</evidence>
<feature type="region of interest" description="Disordered" evidence="1">
    <location>
        <begin position="1"/>
        <end position="24"/>
    </location>
</feature>
<protein>
    <recommendedName>
        <fullName evidence="2">Bbp19-like phage domain-containing protein</fullName>
    </recommendedName>
</protein>
<dbReference type="Proteomes" id="UP001062901">
    <property type="component" value="Unassembled WGS sequence"/>
</dbReference>
<evidence type="ECO:0000313" key="4">
    <source>
        <dbReference type="Proteomes" id="UP001062901"/>
    </source>
</evidence>